<dbReference type="EMBL" id="LN831776">
    <property type="protein sequence ID" value="CQR51523.1"/>
    <property type="molecule type" value="Genomic_DNA"/>
</dbReference>
<accession>A0A0E3WG07</accession>
<dbReference type="KEGG" id="pri:PRIO_0269"/>
<evidence type="ECO:0000256" key="1">
    <source>
        <dbReference type="ARBA" id="ARBA00022729"/>
    </source>
</evidence>
<gene>
    <name evidence="4" type="ORF">PRIO_0269</name>
</gene>
<dbReference type="SUPFAM" id="SSF53850">
    <property type="entry name" value="Periplasmic binding protein-like II"/>
    <property type="match status" value="1"/>
</dbReference>
<dbReference type="InterPro" id="IPR050490">
    <property type="entry name" value="Bact_solute-bd_prot1"/>
</dbReference>
<evidence type="ECO:0000313" key="4">
    <source>
        <dbReference type="EMBL" id="CQR51523.1"/>
    </source>
</evidence>
<dbReference type="PANTHER" id="PTHR43649:SF33">
    <property type="entry name" value="POLYGALACTURONAN_RHAMNOGALACTURONAN-BINDING PROTEIN YTCQ"/>
    <property type="match status" value="1"/>
</dbReference>
<feature type="signal peptide" evidence="3">
    <location>
        <begin position="1"/>
        <end position="24"/>
    </location>
</feature>
<dbReference type="AlphaFoldDB" id="A0A0E3WG07"/>
<reference evidence="5" key="1">
    <citation type="submission" date="2015-03" db="EMBL/GenBank/DDBJ databases">
        <authorList>
            <person name="Wibberg D."/>
        </authorList>
    </citation>
    <scope>NUCLEOTIDE SEQUENCE [LARGE SCALE GENOMIC DNA]</scope>
</reference>
<dbReference type="HOGENOM" id="CLU_036804_0_0_9"/>
<dbReference type="RefSeq" id="WP_046500902.1">
    <property type="nucleotide sequence ID" value="NZ_LN831776.1"/>
</dbReference>
<feature type="region of interest" description="Disordered" evidence="2">
    <location>
        <begin position="27"/>
        <end position="54"/>
    </location>
</feature>
<dbReference type="PATRIC" id="fig|1073571.4.peg.257"/>
<evidence type="ECO:0000256" key="2">
    <source>
        <dbReference type="SAM" id="MobiDB-lite"/>
    </source>
</evidence>
<evidence type="ECO:0000313" key="5">
    <source>
        <dbReference type="Proteomes" id="UP000033163"/>
    </source>
</evidence>
<keyword evidence="1 3" id="KW-0732">Signal</keyword>
<protein>
    <submittedName>
        <fullName evidence="4">Family 1 extracellular solute-binding protein</fullName>
    </submittedName>
</protein>
<dbReference type="PANTHER" id="PTHR43649">
    <property type="entry name" value="ARABINOSE-BINDING PROTEIN-RELATED"/>
    <property type="match status" value="1"/>
</dbReference>
<name>A0A0E3WG07_9BACL</name>
<organism evidence="4 5">
    <name type="scientific">Paenibacillus riograndensis SBR5</name>
    <dbReference type="NCBI Taxonomy" id="1073571"/>
    <lineage>
        <taxon>Bacteria</taxon>
        <taxon>Bacillati</taxon>
        <taxon>Bacillota</taxon>
        <taxon>Bacilli</taxon>
        <taxon>Bacillales</taxon>
        <taxon>Paenibacillaceae</taxon>
        <taxon>Paenibacillus</taxon>
        <taxon>Paenibacillus sonchi group</taxon>
    </lineage>
</organism>
<evidence type="ECO:0000256" key="3">
    <source>
        <dbReference type="SAM" id="SignalP"/>
    </source>
</evidence>
<sequence length="554" mass="62182">MVKTKKWLSSLVALALTVGLTACGGGGNNTGNTAKSANDTAAPSDGAKTVNADEPGWKSSTKPITFDWYLNYSWFADKWGVDKTTQYITKKTGVNINFIVPAGNENEKMNTMIASNNLPDFITLDWNSDAIDKMVQGGLVLPLNELADQYDPYFFKVADPDKLKWYTEKDGNVYGYPNQSSSPSNFKEYGDNFTSSNTFLVRKDIYEAIGKPDMRTPEGFLNALKAAKEKFPEVNGQPLIPFGTQEFTDIGNGSFGTNLMDFLAIPYEKDGKLYDRSTDPEYIRWLKTFREANDQGLIAKDIFIDKRPQMEEKIVQGRYFSMMFPRSDLQNQNITRYQQDPNSVYIAVDGPGNSKLDQPKLGGPSIAGWALTLISKKVKDKERAIDFLTYLISEEGNKDLFFGEKGVTYDTIDGKDQFLPEVLNMYNNDRSGFAKTYGASYTFWMMMDPALNLKWAPASVEPIKQPEDWTRGKVADNSVYANLDPAVSSPEGIALGKINTQWGKTLPKLILSKSEAEFDAAWNEFQQYRKDHDLDKIQAFQQAAFEQNAAKLKK</sequence>
<feature type="chain" id="PRO_5038522554" evidence="3">
    <location>
        <begin position="25"/>
        <end position="554"/>
    </location>
</feature>
<proteinExistence type="predicted"/>
<dbReference type="PROSITE" id="PS51257">
    <property type="entry name" value="PROKAR_LIPOPROTEIN"/>
    <property type="match status" value="1"/>
</dbReference>
<dbReference type="Gene3D" id="3.40.190.10">
    <property type="entry name" value="Periplasmic binding protein-like II"/>
    <property type="match status" value="2"/>
</dbReference>
<dbReference type="Proteomes" id="UP000033163">
    <property type="component" value="Chromosome I"/>
</dbReference>